<dbReference type="SUPFAM" id="SSF52540">
    <property type="entry name" value="P-loop containing nucleoside triphosphate hydrolases"/>
    <property type="match status" value="1"/>
</dbReference>
<feature type="region of interest" description="Disordered" evidence="2">
    <location>
        <begin position="159"/>
        <end position="200"/>
    </location>
</feature>
<feature type="binding site" evidence="1">
    <location>
        <position position="28"/>
    </location>
    <ligand>
        <name>Mg(2+)</name>
        <dbReference type="ChEBI" id="CHEBI:18420"/>
    </ligand>
</feature>
<dbReference type="HAMAP" id="MF_00336">
    <property type="entry name" value="BioD"/>
    <property type="match status" value="1"/>
</dbReference>
<dbReference type="GO" id="GO:0009102">
    <property type="term" value="P:biotin biosynthetic process"/>
    <property type="evidence" value="ECO:0007669"/>
    <property type="project" value="UniProtKB-UniRule"/>
</dbReference>
<dbReference type="Gene3D" id="3.40.50.300">
    <property type="entry name" value="P-loop containing nucleotide triphosphate hydrolases"/>
    <property type="match status" value="1"/>
</dbReference>
<feature type="binding site" evidence="1">
    <location>
        <position position="54"/>
    </location>
    <ligand>
        <name>substrate</name>
    </ligand>
</feature>
<comment type="caution">
    <text evidence="1">Lacks conserved residue(s) required for the propagation of feature annotation.</text>
</comment>
<dbReference type="InterPro" id="IPR027417">
    <property type="entry name" value="P-loop_NTPase"/>
</dbReference>
<dbReference type="UniPathway" id="UPA00078">
    <property type="reaction ID" value="UER00161"/>
</dbReference>
<name>A0A4Y4CZ49_KOCVA</name>
<keyword evidence="1" id="KW-0436">Ligase</keyword>
<reference evidence="3 4" key="1">
    <citation type="submission" date="2019-06" db="EMBL/GenBank/DDBJ databases">
        <title>Whole genome shotgun sequence of Kocuria varians NBRC 15358.</title>
        <authorList>
            <person name="Hosoyama A."/>
            <person name="Uohara A."/>
            <person name="Ohji S."/>
            <person name="Ichikawa N."/>
        </authorList>
    </citation>
    <scope>NUCLEOTIDE SEQUENCE [LARGE SCALE GENOMIC DNA]</scope>
    <source>
        <strain evidence="3 4">NBRC 15358</strain>
    </source>
</reference>
<dbReference type="AlphaFoldDB" id="A0A4Y4CZ49"/>
<keyword evidence="1" id="KW-0067">ATP-binding</keyword>
<protein>
    <recommendedName>
        <fullName evidence="1">ATP-dependent dethiobiotin synthetase BioD</fullName>
        <ecNumber evidence="1">6.3.3.3</ecNumber>
    </recommendedName>
    <alternativeName>
        <fullName evidence="1">DTB synthetase</fullName>
        <shortName evidence="1">DTBS</shortName>
    </alternativeName>
    <alternativeName>
        <fullName evidence="1">Dethiobiotin synthase</fullName>
    </alternativeName>
</protein>
<keyword evidence="1" id="KW-0093">Biotin biosynthesis</keyword>
<feature type="binding site" evidence="1">
    <location>
        <begin position="241"/>
        <end position="242"/>
    </location>
    <ligand>
        <name>ATP</name>
        <dbReference type="ChEBI" id="CHEBI:30616"/>
    </ligand>
</feature>
<accession>A0A4Y4CZ49</accession>
<dbReference type="OrthoDB" id="9802610at2"/>
<evidence type="ECO:0000256" key="1">
    <source>
        <dbReference type="HAMAP-Rule" id="MF_00336"/>
    </source>
</evidence>
<dbReference type="GO" id="GO:0005829">
    <property type="term" value="C:cytosol"/>
    <property type="evidence" value="ECO:0007669"/>
    <property type="project" value="TreeGrafter"/>
</dbReference>
<dbReference type="GO" id="GO:0000287">
    <property type="term" value="F:magnesium ion binding"/>
    <property type="evidence" value="ECO:0007669"/>
    <property type="project" value="UniProtKB-UniRule"/>
</dbReference>
<proteinExistence type="inferred from homology"/>
<sequence length="284" mass="29277">MNNPLSASAALLGRTVLVTGADTDVGKTYATAALAVAGWYAGRRRIAVYKPQQTGMRGEDPGDVHDVARLALAAGVPSAALTVAEGQRLTEPMAPPPAAAIDGVELLPLTAHVRKIVELQETHDLVLVEGSGGVLVELDGQRHTIADLAVAVQELAPQETADQGATQQREAAARRADVGKGRAGVTATPGPAPVATPATPGPASVSTVLVARPDLGTLNHTLLSLEALLHRGVHVAGVVLGSWPGDPDRLQESNRDYLADLPEIRGERIPLLGAVPRGWGASGE</sequence>
<feature type="binding site" evidence="1">
    <location>
        <begin position="24"/>
        <end position="29"/>
    </location>
    <ligand>
        <name>ATP</name>
        <dbReference type="ChEBI" id="CHEBI:30616"/>
    </ligand>
</feature>
<organism evidence="3 4">
    <name type="scientific">Kocuria varians</name>
    <name type="common">Micrococcus varians</name>
    <dbReference type="NCBI Taxonomy" id="1272"/>
    <lineage>
        <taxon>Bacteria</taxon>
        <taxon>Bacillati</taxon>
        <taxon>Actinomycetota</taxon>
        <taxon>Actinomycetes</taxon>
        <taxon>Micrococcales</taxon>
        <taxon>Micrococcaceae</taxon>
        <taxon>Kocuria</taxon>
    </lineage>
</organism>
<dbReference type="PANTHER" id="PTHR43210:SF5">
    <property type="entry name" value="DETHIOBIOTIN SYNTHETASE"/>
    <property type="match status" value="1"/>
</dbReference>
<dbReference type="RefSeq" id="WP_141268671.1">
    <property type="nucleotide sequence ID" value="NZ_BJNW01000002.1"/>
</dbReference>
<evidence type="ECO:0000313" key="3">
    <source>
        <dbReference type="EMBL" id="GEC98215.1"/>
    </source>
</evidence>
<keyword evidence="1" id="KW-0460">Magnesium</keyword>
<dbReference type="Pfam" id="PF13500">
    <property type="entry name" value="AAA_26"/>
    <property type="match status" value="2"/>
</dbReference>
<feature type="compositionally biased region" description="Low complexity" evidence="2">
    <location>
        <begin position="183"/>
        <end position="200"/>
    </location>
</feature>
<dbReference type="GO" id="GO:0004141">
    <property type="term" value="F:dethiobiotin synthase activity"/>
    <property type="evidence" value="ECO:0007669"/>
    <property type="project" value="UniProtKB-UniRule"/>
</dbReference>
<feature type="active site" evidence="1">
    <location>
        <position position="50"/>
    </location>
</feature>
<feature type="binding site" evidence="1">
    <location>
        <position position="66"/>
    </location>
    <ligand>
        <name>ATP</name>
        <dbReference type="ChEBI" id="CHEBI:30616"/>
    </ligand>
</feature>
<dbReference type="PANTHER" id="PTHR43210">
    <property type="entry name" value="DETHIOBIOTIN SYNTHETASE"/>
    <property type="match status" value="1"/>
</dbReference>
<comment type="cofactor">
    <cofactor evidence="1">
        <name>Mg(2+)</name>
        <dbReference type="ChEBI" id="CHEBI:18420"/>
    </cofactor>
</comment>
<comment type="subcellular location">
    <subcellularLocation>
        <location evidence="1">Cytoplasm</location>
    </subcellularLocation>
</comment>
<comment type="pathway">
    <text evidence="1">Cofactor biosynthesis; biotin biosynthesis; biotin from 7,8-diaminononanoate: step 1/2.</text>
</comment>
<keyword evidence="1" id="KW-0479">Metal-binding</keyword>
<dbReference type="EMBL" id="BJNW01000002">
    <property type="protein sequence ID" value="GEC98215.1"/>
    <property type="molecule type" value="Genomic_DNA"/>
</dbReference>
<comment type="subunit">
    <text evidence="1">Homodimer.</text>
</comment>
<comment type="function">
    <text evidence="1">Catalyzes a mechanistically unusual reaction, the ATP-dependent insertion of CO2 between the N7 and N8 nitrogen atoms of 7,8-diaminopelargonic acid (DAPA, also called 7,8-diammoniononanoate) to form a ureido ring.</text>
</comment>
<feature type="binding site" evidence="1">
    <location>
        <position position="66"/>
    </location>
    <ligand>
        <name>Mg(2+)</name>
        <dbReference type="ChEBI" id="CHEBI:18420"/>
    </ligand>
</feature>
<dbReference type="InterPro" id="IPR004472">
    <property type="entry name" value="DTB_synth_BioD"/>
</dbReference>
<comment type="caution">
    <text evidence="3">The sequence shown here is derived from an EMBL/GenBank/DDBJ whole genome shotgun (WGS) entry which is preliminary data.</text>
</comment>
<feature type="binding site" evidence="1">
    <location>
        <begin position="129"/>
        <end position="132"/>
    </location>
    <ligand>
        <name>ATP</name>
        <dbReference type="ChEBI" id="CHEBI:30616"/>
    </ligand>
</feature>
<dbReference type="CDD" id="cd03109">
    <property type="entry name" value="DTBS"/>
    <property type="match status" value="1"/>
</dbReference>
<dbReference type="EC" id="6.3.3.3" evidence="1"/>
<keyword evidence="1" id="KW-0547">Nucleotide-binding</keyword>
<gene>
    <name evidence="1 3" type="primary">bioD</name>
    <name evidence="3" type="ORF">KVA01_03700</name>
</gene>
<dbReference type="Proteomes" id="UP000315730">
    <property type="component" value="Unassembled WGS sequence"/>
</dbReference>
<dbReference type="GO" id="GO:0005524">
    <property type="term" value="F:ATP binding"/>
    <property type="evidence" value="ECO:0007669"/>
    <property type="project" value="UniProtKB-UniRule"/>
</dbReference>
<feature type="binding site" evidence="1">
    <location>
        <position position="129"/>
    </location>
    <ligand>
        <name>Mg(2+)</name>
        <dbReference type="ChEBI" id="CHEBI:18420"/>
    </ligand>
</feature>
<comment type="similarity">
    <text evidence="1">Belongs to the dethiobiotin synthetase family.</text>
</comment>
<feature type="compositionally biased region" description="Basic and acidic residues" evidence="2">
    <location>
        <begin position="171"/>
        <end position="180"/>
    </location>
</feature>
<comment type="catalytic activity">
    <reaction evidence="1">
        <text>(7R,8S)-7,8-diammoniononanoate + CO2 + ATP = (4R,5S)-dethiobiotin + ADP + phosphate + 3 H(+)</text>
        <dbReference type="Rhea" id="RHEA:15805"/>
        <dbReference type="ChEBI" id="CHEBI:15378"/>
        <dbReference type="ChEBI" id="CHEBI:16526"/>
        <dbReference type="ChEBI" id="CHEBI:30616"/>
        <dbReference type="ChEBI" id="CHEBI:43474"/>
        <dbReference type="ChEBI" id="CHEBI:149469"/>
        <dbReference type="ChEBI" id="CHEBI:149473"/>
        <dbReference type="ChEBI" id="CHEBI:456216"/>
        <dbReference type="EC" id="6.3.3.3"/>
    </reaction>
</comment>
<keyword evidence="1" id="KW-0963">Cytoplasm</keyword>
<evidence type="ECO:0000256" key="2">
    <source>
        <dbReference type="SAM" id="MobiDB-lite"/>
    </source>
</evidence>
<evidence type="ECO:0000313" key="4">
    <source>
        <dbReference type="Proteomes" id="UP000315730"/>
    </source>
</evidence>
<keyword evidence="4" id="KW-1185">Reference proteome</keyword>